<proteinExistence type="predicted"/>
<sequence length="58" mass="7063">IASAAFRYQCNYRKISTLPWSSWTECFRSKMQSVQWRWRNLSSGLYLIDQQLINIKWC</sequence>
<evidence type="ECO:0000313" key="1">
    <source>
        <dbReference type="EMBL" id="EFO12765.2"/>
    </source>
</evidence>
<dbReference type="KEGG" id="loa:LOAG_15767"/>
<dbReference type="OrthoDB" id="5822755at2759"/>
<dbReference type="CTD" id="9953262"/>
<dbReference type="AlphaFoldDB" id="A0A1S0TF19"/>
<name>A0A1S0TF19_LOALO</name>
<protein>
    <submittedName>
        <fullName evidence="1">Uncharacterized protein</fullName>
    </submittedName>
</protein>
<organism evidence="1">
    <name type="scientific">Loa loa</name>
    <name type="common">Eye worm</name>
    <name type="synonym">Filaria loa</name>
    <dbReference type="NCBI Taxonomy" id="7209"/>
    <lineage>
        <taxon>Eukaryota</taxon>
        <taxon>Metazoa</taxon>
        <taxon>Ecdysozoa</taxon>
        <taxon>Nematoda</taxon>
        <taxon>Chromadorea</taxon>
        <taxon>Rhabditida</taxon>
        <taxon>Spirurina</taxon>
        <taxon>Spiruromorpha</taxon>
        <taxon>Filarioidea</taxon>
        <taxon>Onchocercidae</taxon>
        <taxon>Loa</taxon>
    </lineage>
</organism>
<feature type="non-terminal residue" evidence="1">
    <location>
        <position position="1"/>
    </location>
</feature>
<accession>A0A1S0TF19</accession>
<dbReference type="GeneID" id="9953262"/>
<reference evidence="1" key="1">
    <citation type="submission" date="2012-04" db="EMBL/GenBank/DDBJ databases">
        <title>The Genome Sequence of Loa loa.</title>
        <authorList>
            <consortium name="The Broad Institute Genome Sequencing Platform"/>
            <consortium name="Broad Institute Genome Sequencing Center for Infectious Disease"/>
            <person name="Nutman T.B."/>
            <person name="Fink D.L."/>
            <person name="Russ C."/>
            <person name="Young S."/>
            <person name="Zeng Q."/>
            <person name="Gargeya S."/>
            <person name="Alvarado L."/>
            <person name="Berlin A."/>
            <person name="Chapman S.B."/>
            <person name="Chen Z."/>
            <person name="Freedman E."/>
            <person name="Gellesch M."/>
            <person name="Goldberg J."/>
            <person name="Griggs A."/>
            <person name="Gujja S."/>
            <person name="Heilman E.R."/>
            <person name="Heiman D."/>
            <person name="Howarth C."/>
            <person name="Mehta T."/>
            <person name="Neiman D."/>
            <person name="Pearson M."/>
            <person name="Roberts A."/>
            <person name="Saif S."/>
            <person name="Shea T."/>
            <person name="Shenoy N."/>
            <person name="Sisk P."/>
            <person name="Stolte C."/>
            <person name="Sykes S."/>
            <person name="White J."/>
            <person name="Yandava C."/>
            <person name="Haas B."/>
            <person name="Henn M.R."/>
            <person name="Nusbaum C."/>
            <person name="Birren B."/>
        </authorList>
    </citation>
    <scope>NUCLEOTIDE SEQUENCE [LARGE SCALE GENOMIC DNA]</scope>
</reference>
<dbReference type="RefSeq" id="XP_003151304.2">
    <property type="nucleotide sequence ID" value="XM_003151256.2"/>
</dbReference>
<gene>
    <name evidence="1" type="ORF">LOAG_15767</name>
</gene>
<dbReference type="EMBL" id="JH714721">
    <property type="protein sequence ID" value="EFO12765.2"/>
    <property type="molecule type" value="Genomic_DNA"/>
</dbReference>
<dbReference type="InParanoid" id="A0A1S0TF19"/>